<reference evidence="3 4" key="1">
    <citation type="submission" date="2018-04" db="EMBL/GenBank/DDBJ databases">
        <authorList>
            <person name="Zhang X."/>
            <person name="Yuan J."/>
            <person name="Li F."/>
            <person name="Xiang J."/>
        </authorList>
    </citation>
    <scope>NUCLEOTIDE SEQUENCE [LARGE SCALE GENOMIC DNA]</scope>
    <source>
        <tissue evidence="3">Muscle</tissue>
    </source>
</reference>
<name>A0A3R7NTQ8_PENVA</name>
<dbReference type="STRING" id="6689.A0A3R7NTQ8"/>
<keyword evidence="2" id="KW-0812">Transmembrane</keyword>
<feature type="region of interest" description="Disordered" evidence="1">
    <location>
        <begin position="86"/>
        <end position="107"/>
    </location>
</feature>
<evidence type="ECO:0000313" key="3">
    <source>
        <dbReference type="EMBL" id="ROT66470.1"/>
    </source>
</evidence>
<sequence length="107" mass="11837">MLSYFSLYFSLSLSLHYSPLSPSTAGCALIVIEVAVTLFQYQAANLPSRHPPGSTWHYGFSFMLAWISFIGEAAAAIAFGVCSRKRKKEKAPDDQYAIEEEPTIIGR</sequence>
<evidence type="ECO:0000313" key="4">
    <source>
        <dbReference type="Proteomes" id="UP000283509"/>
    </source>
</evidence>
<dbReference type="Proteomes" id="UP000283509">
    <property type="component" value="Unassembled WGS sequence"/>
</dbReference>
<dbReference type="AlphaFoldDB" id="A0A3R7NTQ8"/>
<comment type="caution">
    <text evidence="3">The sequence shown here is derived from an EMBL/GenBank/DDBJ whole genome shotgun (WGS) entry which is preliminary data.</text>
</comment>
<gene>
    <name evidence="3" type="ORF">C7M84_015501</name>
</gene>
<accession>A0A3R7NTQ8</accession>
<keyword evidence="4" id="KW-1185">Reference proteome</keyword>
<feature type="transmembrane region" description="Helical" evidence="2">
    <location>
        <begin position="56"/>
        <end position="81"/>
    </location>
</feature>
<evidence type="ECO:0000256" key="1">
    <source>
        <dbReference type="SAM" id="MobiDB-lite"/>
    </source>
</evidence>
<protein>
    <submittedName>
        <fullName evidence="3">Uncharacterized protein</fullName>
    </submittedName>
</protein>
<dbReference type="EMBL" id="QCYY01002929">
    <property type="protein sequence ID" value="ROT66470.1"/>
    <property type="molecule type" value="Genomic_DNA"/>
</dbReference>
<evidence type="ECO:0000256" key="2">
    <source>
        <dbReference type="SAM" id="Phobius"/>
    </source>
</evidence>
<organism evidence="3 4">
    <name type="scientific">Penaeus vannamei</name>
    <name type="common">Whiteleg shrimp</name>
    <name type="synonym">Litopenaeus vannamei</name>
    <dbReference type="NCBI Taxonomy" id="6689"/>
    <lineage>
        <taxon>Eukaryota</taxon>
        <taxon>Metazoa</taxon>
        <taxon>Ecdysozoa</taxon>
        <taxon>Arthropoda</taxon>
        <taxon>Crustacea</taxon>
        <taxon>Multicrustacea</taxon>
        <taxon>Malacostraca</taxon>
        <taxon>Eumalacostraca</taxon>
        <taxon>Eucarida</taxon>
        <taxon>Decapoda</taxon>
        <taxon>Dendrobranchiata</taxon>
        <taxon>Penaeoidea</taxon>
        <taxon>Penaeidae</taxon>
        <taxon>Penaeus</taxon>
    </lineage>
</organism>
<proteinExistence type="predicted"/>
<feature type="compositionally biased region" description="Acidic residues" evidence="1">
    <location>
        <begin position="96"/>
        <end position="107"/>
    </location>
</feature>
<keyword evidence="2" id="KW-0472">Membrane</keyword>
<reference evidence="3 4" key="2">
    <citation type="submission" date="2019-01" db="EMBL/GenBank/DDBJ databases">
        <title>The decoding of complex shrimp genome reveals the adaptation for benthos swimmer, frequently molting mechanism and breeding impact on genome.</title>
        <authorList>
            <person name="Sun Y."/>
            <person name="Gao Y."/>
            <person name="Yu Y."/>
        </authorList>
    </citation>
    <scope>NUCLEOTIDE SEQUENCE [LARGE SCALE GENOMIC DNA]</scope>
    <source>
        <tissue evidence="3">Muscle</tissue>
    </source>
</reference>
<keyword evidence="2" id="KW-1133">Transmembrane helix</keyword>
<dbReference type="OrthoDB" id="5917530at2759"/>
<dbReference type="Gene3D" id="1.20.140.150">
    <property type="match status" value="1"/>
</dbReference>